<dbReference type="Pfam" id="PF00012">
    <property type="entry name" value="HSP70"/>
    <property type="match status" value="2"/>
</dbReference>
<dbReference type="GO" id="GO:0016887">
    <property type="term" value="F:ATP hydrolysis activity"/>
    <property type="evidence" value="ECO:0000318"/>
    <property type="project" value="GO_Central"/>
</dbReference>
<dbReference type="OMA" id="QNAMCHL"/>
<sequence length="739" mass="80221">MVRPILYRLADCPNSSLCRRLFLPPLLSPLLRDVPFVSSEFPTPSCAAFPLQFVRTDQQLSFSSSFRTGASYQPLGFPQESSLGGTKQPGVKSKKRDISAQFAPGASFPAQMADLMESEDFFHQAVTEERRPGDPSGAKDDVSRLSPAIGIDLGTSYSRVAVWHEGEIKLVPLDENNNTEIPSCVGLGGSPDDSPGENILIGWPAFQLLPQGRAIHRARRIVGRVDTDESLQLGARFWPFLVQLPGIGIRPVIALKKGDRWESVNAEEVLALQLHYLRRAAERFLGRDVSDAVLTSPAAFTRFQCGRLAAAAAAAGLRVRRIVAEPNAVGLLYAAQEKQRESARRKGTGRSEAAGGAGKSDRGKGTGAPGEQKESGRGKETEGPKSDEKESEDKEKNVLVFHLGSGYCSVGIVCIDDGVSQSRAIAGAAFGTDDFVNNLVARALTDPRTRAPAPDAPTDRKTLFWLWQTYREAMVQLSESEFVDLPEDPALGKTLSRAEFEESNEGLFRACVDMVTRCLADARLKPREVQEVHLLGGGVRINKLEVRKGREYDDELVKGAALEAAIAGGVPGVDTGLLLLQGINHPLGIKVEGDVFQPILSRNALIPTSRELIFTTIKDNQEQAIIQFYEGEQPVVEQNVFLGCLQVAPLPRARAGFPKIIVCLDVDAGDALRAHARVEMPPGDYEDPPGPLPEPLVVKLPSVDVGHGWCKEALRIKYGTSADVRLYETAPTGVRKKDA</sequence>
<dbReference type="GO" id="GO:0005524">
    <property type="term" value="F:ATP binding"/>
    <property type="evidence" value="ECO:0007669"/>
    <property type="project" value="UniProtKB-KW"/>
</dbReference>
<dbReference type="AlphaFoldDB" id="A0A1Y1IJJ9"/>
<feature type="region of interest" description="Disordered" evidence="4">
    <location>
        <begin position="340"/>
        <end position="394"/>
    </location>
</feature>
<dbReference type="GO" id="GO:0042026">
    <property type="term" value="P:protein refolding"/>
    <property type="evidence" value="ECO:0000318"/>
    <property type="project" value="GO_Central"/>
</dbReference>
<dbReference type="Proteomes" id="UP000054558">
    <property type="component" value="Unassembled WGS sequence"/>
</dbReference>
<dbReference type="InterPro" id="IPR018181">
    <property type="entry name" value="Heat_shock_70_CS"/>
</dbReference>
<dbReference type="STRING" id="105231.A0A1Y1IJJ9"/>
<reference evidence="5 6" key="1">
    <citation type="journal article" date="2014" name="Nat. Commun.">
        <title>Klebsormidium flaccidum genome reveals primary factors for plant terrestrial adaptation.</title>
        <authorList>
            <person name="Hori K."/>
            <person name="Maruyama F."/>
            <person name="Fujisawa T."/>
            <person name="Togashi T."/>
            <person name="Yamamoto N."/>
            <person name="Seo M."/>
            <person name="Sato S."/>
            <person name="Yamada T."/>
            <person name="Mori H."/>
            <person name="Tajima N."/>
            <person name="Moriyama T."/>
            <person name="Ikeuchi M."/>
            <person name="Watanabe M."/>
            <person name="Wada H."/>
            <person name="Kobayashi K."/>
            <person name="Saito M."/>
            <person name="Masuda T."/>
            <person name="Sasaki-Sekimoto Y."/>
            <person name="Mashiguchi K."/>
            <person name="Awai K."/>
            <person name="Shimojima M."/>
            <person name="Masuda S."/>
            <person name="Iwai M."/>
            <person name="Nobusawa T."/>
            <person name="Narise T."/>
            <person name="Kondo S."/>
            <person name="Saito H."/>
            <person name="Sato R."/>
            <person name="Murakawa M."/>
            <person name="Ihara Y."/>
            <person name="Oshima-Yamada Y."/>
            <person name="Ohtaka K."/>
            <person name="Satoh M."/>
            <person name="Sonobe K."/>
            <person name="Ishii M."/>
            <person name="Ohtani R."/>
            <person name="Kanamori-Sato M."/>
            <person name="Honoki R."/>
            <person name="Miyazaki D."/>
            <person name="Mochizuki H."/>
            <person name="Umetsu J."/>
            <person name="Higashi K."/>
            <person name="Shibata D."/>
            <person name="Kamiya Y."/>
            <person name="Sato N."/>
            <person name="Nakamura Y."/>
            <person name="Tabata S."/>
            <person name="Ida S."/>
            <person name="Kurokawa K."/>
            <person name="Ohta H."/>
        </authorList>
    </citation>
    <scope>NUCLEOTIDE SEQUENCE [LARGE SCALE GENOMIC DNA]</scope>
    <source>
        <strain evidence="5 6">NIES-2285</strain>
    </source>
</reference>
<dbReference type="GO" id="GO:0140662">
    <property type="term" value="F:ATP-dependent protein folding chaperone"/>
    <property type="evidence" value="ECO:0007669"/>
    <property type="project" value="InterPro"/>
</dbReference>
<dbReference type="GO" id="GO:0005737">
    <property type="term" value="C:cytoplasm"/>
    <property type="evidence" value="ECO:0000318"/>
    <property type="project" value="GO_Central"/>
</dbReference>
<proteinExistence type="inferred from homology"/>
<keyword evidence="2 3" id="KW-0067">ATP-binding</keyword>
<dbReference type="EMBL" id="DF237646">
    <property type="protein sequence ID" value="GAQ90883.1"/>
    <property type="molecule type" value="Genomic_DNA"/>
</dbReference>
<name>A0A1Y1IJJ9_KLENI</name>
<dbReference type="PRINTS" id="PR00301">
    <property type="entry name" value="HEATSHOCK70"/>
</dbReference>
<dbReference type="SUPFAM" id="SSF53067">
    <property type="entry name" value="Actin-like ATPase domain"/>
    <property type="match status" value="2"/>
</dbReference>
<dbReference type="OrthoDB" id="2401965at2759"/>
<dbReference type="PANTHER" id="PTHR19375">
    <property type="entry name" value="HEAT SHOCK PROTEIN 70KDA"/>
    <property type="match status" value="1"/>
</dbReference>
<dbReference type="Gene3D" id="3.90.640.10">
    <property type="entry name" value="Actin, Chain A, domain 4"/>
    <property type="match status" value="1"/>
</dbReference>
<accession>A0A1Y1IJJ9</accession>
<dbReference type="Gene3D" id="3.30.420.40">
    <property type="match status" value="2"/>
</dbReference>
<comment type="similarity">
    <text evidence="3">Belongs to the heat shock protein 70 family.</text>
</comment>
<dbReference type="InterPro" id="IPR043129">
    <property type="entry name" value="ATPase_NBD"/>
</dbReference>
<gene>
    <name evidence="5" type="ORF">KFL_006970010</name>
</gene>
<evidence type="ECO:0000256" key="4">
    <source>
        <dbReference type="SAM" id="MobiDB-lite"/>
    </source>
</evidence>
<keyword evidence="6" id="KW-1185">Reference proteome</keyword>
<evidence type="ECO:0000313" key="5">
    <source>
        <dbReference type="EMBL" id="GAQ90883.1"/>
    </source>
</evidence>
<dbReference type="InterPro" id="IPR029047">
    <property type="entry name" value="HSP70_peptide-bd_sf"/>
</dbReference>
<dbReference type="InterPro" id="IPR013126">
    <property type="entry name" value="Hsp_70_fam"/>
</dbReference>
<evidence type="ECO:0000256" key="3">
    <source>
        <dbReference type="RuleBase" id="RU003322"/>
    </source>
</evidence>
<dbReference type="GO" id="GO:0031072">
    <property type="term" value="F:heat shock protein binding"/>
    <property type="evidence" value="ECO:0000318"/>
    <property type="project" value="GO_Central"/>
</dbReference>
<evidence type="ECO:0000313" key="6">
    <source>
        <dbReference type="Proteomes" id="UP000054558"/>
    </source>
</evidence>
<evidence type="ECO:0000256" key="2">
    <source>
        <dbReference type="ARBA" id="ARBA00022840"/>
    </source>
</evidence>
<keyword evidence="1 3" id="KW-0547">Nucleotide-binding</keyword>
<protein>
    <submittedName>
        <fullName evidence="5">Heat-shock protein 70T-2</fullName>
    </submittedName>
</protein>
<dbReference type="PROSITE" id="PS00297">
    <property type="entry name" value="HSP70_1"/>
    <property type="match status" value="1"/>
</dbReference>
<evidence type="ECO:0000256" key="1">
    <source>
        <dbReference type="ARBA" id="ARBA00022741"/>
    </source>
</evidence>
<organism evidence="5 6">
    <name type="scientific">Klebsormidium nitens</name>
    <name type="common">Green alga</name>
    <name type="synonym">Ulothrix nitens</name>
    <dbReference type="NCBI Taxonomy" id="105231"/>
    <lineage>
        <taxon>Eukaryota</taxon>
        <taxon>Viridiplantae</taxon>
        <taxon>Streptophyta</taxon>
        <taxon>Klebsormidiophyceae</taxon>
        <taxon>Klebsormidiales</taxon>
        <taxon>Klebsormidiaceae</taxon>
        <taxon>Klebsormidium</taxon>
    </lineage>
</organism>
<dbReference type="SUPFAM" id="SSF100920">
    <property type="entry name" value="Heat shock protein 70kD (HSP70), peptide-binding domain"/>
    <property type="match status" value="1"/>
</dbReference>
<dbReference type="Gene3D" id="2.60.34.10">
    <property type="entry name" value="Substrate Binding Domain Of DNAk, Chain A, domain 1"/>
    <property type="match status" value="1"/>
</dbReference>
<feature type="compositionally biased region" description="Basic and acidic residues" evidence="4">
    <location>
        <begin position="371"/>
        <end position="394"/>
    </location>
</feature>
<dbReference type="GO" id="GO:0044183">
    <property type="term" value="F:protein folding chaperone"/>
    <property type="evidence" value="ECO:0000318"/>
    <property type="project" value="GO_Central"/>
</dbReference>